<evidence type="ECO:0000256" key="15">
    <source>
        <dbReference type="RuleBase" id="RU003431"/>
    </source>
</evidence>
<dbReference type="InterPro" id="IPR050401">
    <property type="entry name" value="Cyclic_nucleotide_synthase"/>
</dbReference>
<feature type="chain" id="PRO_5019512830" description="Guanylate cyclase" evidence="17">
    <location>
        <begin position="25"/>
        <end position="1150"/>
    </location>
</feature>
<evidence type="ECO:0000256" key="2">
    <source>
        <dbReference type="ARBA" id="ARBA00004251"/>
    </source>
</evidence>
<dbReference type="InterPro" id="IPR011009">
    <property type="entry name" value="Kinase-like_dom_sf"/>
</dbReference>
<evidence type="ECO:0000256" key="13">
    <source>
        <dbReference type="ARBA" id="ARBA00023293"/>
    </source>
</evidence>
<sequence>MLRFLSIIFCCVLFVVLVKHFVCGEVFVVGYLTGSQRKPGDEGYTRPGLSISGAISLAIHEINTIHRLIGNHTIAFVTAETYGDETESIKQTARLWSHGKLSAYIGPQETCVHEARMAASFNLPMISYAIKKHLLYLFCAHPETSNKILFPTFARTRPPDTQISKSVASVLLKLNWRKVALLYSGSETSFKNFEAVSKTIENTLLFHNIEVVFKDKWTTTYHYGYTMNPFREIVERSFSIARIYVIVGHYFEHLGFMLCLQDRGLLNGDYFVVGVDVEQYDALQPQRYFRGFLSGQVEEEADTAFKSYIGVVASPHFNSEEFAMKVNKYTHKLPFHFQNLPETIGRSRRIPVEGVYLYDAVFVYARALNETLSRKHNPKDGKFLMEFLRRRAYKSAMGYYVFMDENGDAEGNYTLIARKRDSLTNETGLYPVGIFEMSFNLSDIPTLIGFMEILLYKSWLYERELESLLWRIDYRDIAINDVFSNGKFSKLRYCSQISLNSDNDVKEFRYCNVYTSIGVFKGRFVAIKKINRKHVEVNRKLKKELKIMRDLRHDNINQFIGACIESPNMCLLSDYCVRGSLKDVLENEQVHLDHIFVASMVADILRGMIYLHDSNINYHGNLKSSNCLVDSRWVVKISDFGLNQLKDEQLVDTQFNMETKFCKLVYKAPELLRNLVIPGTQKGDVYSFGFILYEILCRRDPWSSLSLSSSEIVKLVMSCELATPFRPSLDNICDREKMNSKNYDFWPIPECCIQCISCCWSENPDDRLDFKNLRTKLRPLRKGLKSNILDNMLQVMERYTNNLEALVDERTDQLIEEKKKTETLLYDMLPKTVADNLKRGLKVEAESFESVTVFFSDVVGFTEMSALSTPLQIVDFLNDLYTLFDSILESYDVYKVETIGDAYMVVSGLPIRNGNLHAAEIASMALHLLHSVKLFKIRHLSHRNLLVRIGVHTGPVCAGVVGLKMPRYCLFGDTVNTASRMETSGLPLKIHCSQNFVDVVKKFSCFETVERGFVNVKGKGEMRTFWLTGEMHEKVEQNNVSLFKVNKQTKEFYTNFISREVNGKHFSGYEQKSKKLRTLHNRQSFTKIKVVDISQHKCFCHNYEQLDKVGHERNTLSADNVLSVLSLSANEIHHKVLRSESVPFLQQSSH</sequence>
<keyword evidence="4" id="KW-0812">Transmembrane</keyword>
<keyword evidence="8" id="KW-0342">GTP-binding</keyword>
<keyword evidence="10" id="KW-0675">Receptor</keyword>
<gene>
    <name evidence="20" type="ORF">B4U80_04784</name>
</gene>
<evidence type="ECO:0000313" key="20">
    <source>
        <dbReference type="EMBL" id="RWS31527.1"/>
    </source>
</evidence>
<dbReference type="PROSITE" id="PS50125">
    <property type="entry name" value="GUANYLATE_CYCLASE_2"/>
    <property type="match status" value="1"/>
</dbReference>
<evidence type="ECO:0000256" key="11">
    <source>
        <dbReference type="ARBA" id="ARBA00023180"/>
    </source>
</evidence>
<dbReference type="SUPFAM" id="SSF53822">
    <property type="entry name" value="Periplasmic binding protein-like I"/>
    <property type="match status" value="1"/>
</dbReference>
<dbReference type="GO" id="GO:0035556">
    <property type="term" value="P:intracellular signal transduction"/>
    <property type="evidence" value="ECO:0007669"/>
    <property type="project" value="InterPro"/>
</dbReference>
<dbReference type="GO" id="GO:0001653">
    <property type="term" value="F:peptide receptor activity"/>
    <property type="evidence" value="ECO:0007669"/>
    <property type="project" value="TreeGrafter"/>
</dbReference>
<evidence type="ECO:0000256" key="1">
    <source>
        <dbReference type="ARBA" id="ARBA00001436"/>
    </source>
</evidence>
<dbReference type="PANTHER" id="PTHR11920:SF335">
    <property type="entry name" value="GUANYLATE CYCLASE"/>
    <property type="match status" value="1"/>
</dbReference>
<keyword evidence="16" id="KW-0175">Coiled coil</keyword>
<keyword evidence="9" id="KW-0472">Membrane</keyword>
<dbReference type="GO" id="GO:0005524">
    <property type="term" value="F:ATP binding"/>
    <property type="evidence" value="ECO:0007669"/>
    <property type="project" value="InterPro"/>
</dbReference>
<evidence type="ECO:0000256" key="16">
    <source>
        <dbReference type="SAM" id="Coils"/>
    </source>
</evidence>
<keyword evidence="12 14" id="KW-0456">Lyase</keyword>
<dbReference type="Proteomes" id="UP000288716">
    <property type="component" value="Unassembled WGS sequence"/>
</dbReference>
<reference evidence="20 21" key="1">
    <citation type="journal article" date="2018" name="Gigascience">
        <title>Genomes of trombidid mites reveal novel predicted allergens and laterally-transferred genes associated with secondary metabolism.</title>
        <authorList>
            <person name="Dong X."/>
            <person name="Chaisiri K."/>
            <person name="Xia D."/>
            <person name="Armstrong S.D."/>
            <person name="Fang Y."/>
            <person name="Donnelly M.J."/>
            <person name="Kadowaki T."/>
            <person name="McGarry J.W."/>
            <person name="Darby A.C."/>
            <person name="Makepeace B.L."/>
        </authorList>
    </citation>
    <scope>NUCLEOTIDE SEQUENCE [LARGE SCALE GENOMIC DNA]</scope>
    <source>
        <strain evidence="20">UoL-UT</strain>
    </source>
</reference>
<dbReference type="GO" id="GO:0004016">
    <property type="term" value="F:adenylate cyclase activity"/>
    <property type="evidence" value="ECO:0007669"/>
    <property type="project" value="TreeGrafter"/>
</dbReference>
<dbReference type="InterPro" id="IPR011645">
    <property type="entry name" value="HNOB_dom_associated"/>
</dbReference>
<dbReference type="GO" id="GO:0004383">
    <property type="term" value="F:guanylate cyclase activity"/>
    <property type="evidence" value="ECO:0007669"/>
    <property type="project" value="UniProtKB-EC"/>
</dbReference>
<evidence type="ECO:0000256" key="10">
    <source>
        <dbReference type="ARBA" id="ARBA00023170"/>
    </source>
</evidence>
<evidence type="ECO:0000259" key="19">
    <source>
        <dbReference type="PROSITE" id="PS50125"/>
    </source>
</evidence>
<dbReference type="VEuPathDB" id="VectorBase:LDEU000513"/>
<proteinExistence type="inferred from homology"/>
<protein>
    <recommendedName>
        <fullName evidence="3 15">Guanylate cyclase</fullName>
        <ecNumber evidence="3 15">4.6.1.2</ecNumber>
    </recommendedName>
</protein>
<feature type="signal peptide" evidence="17">
    <location>
        <begin position="1"/>
        <end position="24"/>
    </location>
</feature>
<dbReference type="Gene3D" id="3.30.70.1230">
    <property type="entry name" value="Nucleotide cyclase"/>
    <property type="match status" value="1"/>
</dbReference>
<feature type="domain" description="Protein kinase" evidence="18">
    <location>
        <begin position="477"/>
        <end position="781"/>
    </location>
</feature>
<dbReference type="PROSITE" id="PS50011">
    <property type="entry name" value="PROTEIN_KINASE_DOM"/>
    <property type="match status" value="1"/>
</dbReference>
<evidence type="ECO:0000256" key="12">
    <source>
        <dbReference type="ARBA" id="ARBA00023239"/>
    </source>
</evidence>
<dbReference type="InterPro" id="IPR000719">
    <property type="entry name" value="Prot_kinase_dom"/>
</dbReference>
<dbReference type="GO" id="GO:0005525">
    <property type="term" value="F:GTP binding"/>
    <property type="evidence" value="ECO:0007669"/>
    <property type="project" value="UniProtKB-KW"/>
</dbReference>
<dbReference type="Pfam" id="PF07701">
    <property type="entry name" value="HNOBA"/>
    <property type="match status" value="1"/>
</dbReference>
<dbReference type="Pfam" id="PF01094">
    <property type="entry name" value="ANF_receptor"/>
    <property type="match status" value="1"/>
</dbReference>
<dbReference type="Pfam" id="PF00069">
    <property type="entry name" value="Pkinase"/>
    <property type="match status" value="1"/>
</dbReference>
<evidence type="ECO:0000256" key="6">
    <source>
        <dbReference type="ARBA" id="ARBA00022741"/>
    </source>
</evidence>
<dbReference type="Gene3D" id="1.10.510.10">
    <property type="entry name" value="Transferase(Phosphotransferase) domain 1"/>
    <property type="match status" value="1"/>
</dbReference>
<comment type="subcellular location">
    <subcellularLocation>
        <location evidence="2">Cell membrane</location>
        <topology evidence="2">Single-pass type I membrane protein</topology>
    </subcellularLocation>
</comment>
<evidence type="ECO:0000256" key="4">
    <source>
        <dbReference type="ARBA" id="ARBA00022692"/>
    </source>
</evidence>
<dbReference type="CDD" id="cd07302">
    <property type="entry name" value="CHD"/>
    <property type="match status" value="1"/>
</dbReference>
<dbReference type="STRING" id="299467.A0A443SVJ6"/>
<keyword evidence="21" id="KW-1185">Reference proteome</keyword>
<accession>A0A443SVJ6</accession>
<evidence type="ECO:0000256" key="14">
    <source>
        <dbReference type="RuleBase" id="RU000405"/>
    </source>
</evidence>
<dbReference type="SUPFAM" id="SSF56112">
    <property type="entry name" value="Protein kinase-like (PK-like)"/>
    <property type="match status" value="1"/>
</dbReference>
<evidence type="ECO:0000313" key="21">
    <source>
        <dbReference type="Proteomes" id="UP000288716"/>
    </source>
</evidence>
<comment type="similarity">
    <text evidence="14">Belongs to the adenylyl cyclase class-4/guanylyl cyclase family.</text>
</comment>
<organism evidence="20 21">
    <name type="scientific">Leptotrombidium deliense</name>
    <dbReference type="NCBI Taxonomy" id="299467"/>
    <lineage>
        <taxon>Eukaryota</taxon>
        <taxon>Metazoa</taxon>
        <taxon>Ecdysozoa</taxon>
        <taxon>Arthropoda</taxon>
        <taxon>Chelicerata</taxon>
        <taxon>Arachnida</taxon>
        <taxon>Acari</taxon>
        <taxon>Acariformes</taxon>
        <taxon>Trombidiformes</taxon>
        <taxon>Prostigmata</taxon>
        <taxon>Anystina</taxon>
        <taxon>Parasitengona</taxon>
        <taxon>Trombiculoidea</taxon>
        <taxon>Trombiculidae</taxon>
        <taxon>Leptotrombidium</taxon>
    </lineage>
</organism>
<dbReference type="GO" id="GO:0007168">
    <property type="term" value="P:receptor guanylyl cyclase signaling pathway"/>
    <property type="evidence" value="ECO:0007669"/>
    <property type="project" value="TreeGrafter"/>
</dbReference>
<dbReference type="GO" id="GO:0005886">
    <property type="term" value="C:plasma membrane"/>
    <property type="evidence" value="ECO:0007669"/>
    <property type="project" value="UniProtKB-SubCell"/>
</dbReference>
<evidence type="ECO:0000256" key="17">
    <source>
        <dbReference type="SAM" id="SignalP"/>
    </source>
</evidence>
<evidence type="ECO:0000256" key="5">
    <source>
        <dbReference type="ARBA" id="ARBA00022729"/>
    </source>
</evidence>
<evidence type="ECO:0000259" key="18">
    <source>
        <dbReference type="PROSITE" id="PS50011"/>
    </source>
</evidence>
<keyword evidence="7" id="KW-1133">Transmembrane helix</keyword>
<evidence type="ECO:0000256" key="3">
    <source>
        <dbReference type="ARBA" id="ARBA00012202"/>
    </source>
</evidence>
<dbReference type="InterPro" id="IPR029787">
    <property type="entry name" value="Nucleotide_cyclase"/>
</dbReference>
<dbReference type="FunFam" id="1.10.510.10:FF:000420">
    <property type="entry name" value="Guanylate cyclase"/>
    <property type="match status" value="1"/>
</dbReference>
<comment type="catalytic activity">
    <reaction evidence="1 15">
        <text>GTP = 3',5'-cyclic GMP + diphosphate</text>
        <dbReference type="Rhea" id="RHEA:13665"/>
        <dbReference type="ChEBI" id="CHEBI:33019"/>
        <dbReference type="ChEBI" id="CHEBI:37565"/>
        <dbReference type="ChEBI" id="CHEBI:57746"/>
        <dbReference type="EC" id="4.6.1.2"/>
    </reaction>
</comment>
<feature type="domain" description="Guanylate cyclase" evidence="19">
    <location>
        <begin position="852"/>
        <end position="982"/>
    </location>
</feature>
<keyword evidence="11" id="KW-0325">Glycoprotein</keyword>
<dbReference type="GO" id="GO:0004672">
    <property type="term" value="F:protein kinase activity"/>
    <property type="evidence" value="ECO:0007669"/>
    <property type="project" value="InterPro"/>
</dbReference>
<dbReference type="EMBL" id="NCKV01000138">
    <property type="protein sequence ID" value="RWS31527.1"/>
    <property type="molecule type" value="Genomic_DNA"/>
</dbReference>
<dbReference type="InterPro" id="IPR028082">
    <property type="entry name" value="Peripla_BP_I"/>
</dbReference>
<dbReference type="FunFam" id="3.30.70.1230:FF:000004">
    <property type="entry name" value="Guanylate cyclase"/>
    <property type="match status" value="1"/>
</dbReference>
<dbReference type="InterPro" id="IPR018297">
    <property type="entry name" value="A/G_cyclase_CS"/>
</dbReference>
<comment type="caution">
    <text evidence="20">The sequence shown here is derived from an EMBL/GenBank/DDBJ whole genome shotgun (WGS) entry which is preliminary data.</text>
</comment>
<keyword evidence="13 15" id="KW-0141">cGMP biosynthesis</keyword>
<dbReference type="CDD" id="cd06370">
    <property type="entry name" value="PBP1_SAP_GC-like"/>
    <property type="match status" value="1"/>
</dbReference>
<feature type="coiled-coil region" evidence="16">
    <location>
        <begin position="789"/>
        <end position="816"/>
    </location>
</feature>
<name>A0A443SVJ6_9ACAR</name>
<evidence type="ECO:0000256" key="9">
    <source>
        <dbReference type="ARBA" id="ARBA00023136"/>
    </source>
</evidence>
<dbReference type="InterPro" id="IPR001054">
    <property type="entry name" value="A/G_cyclase"/>
</dbReference>
<dbReference type="EC" id="4.6.1.2" evidence="3 15"/>
<dbReference type="AlphaFoldDB" id="A0A443SVJ6"/>
<dbReference type="Gene3D" id="3.40.50.2300">
    <property type="match status" value="2"/>
</dbReference>
<dbReference type="Pfam" id="PF00211">
    <property type="entry name" value="Guanylate_cyc"/>
    <property type="match status" value="1"/>
</dbReference>
<dbReference type="PANTHER" id="PTHR11920">
    <property type="entry name" value="GUANYLYL CYCLASE"/>
    <property type="match status" value="1"/>
</dbReference>
<dbReference type="SUPFAM" id="SSF55073">
    <property type="entry name" value="Nucleotide cyclase"/>
    <property type="match status" value="1"/>
</dbReference>
<evidence type="ECO:0000256" key="7">
    <source>
        <dbReference type="ARBA" id="ARBA00022989"/>
    </source>
</evidence>
<dbReference type="SMART" id="SM00044">
    <property type="entry name" value="CYCc"/>
    <property type="match status" value="1"/>
</dbReference>
<evidence type="ECO:0000256" key="8">
    <source>
        <dbReference type="ARBA" id="ARBA00023134"/>
    </source>
</evidence>
<keyword evidence="6" id="KW-0547">Nucleotide-binding</keyword>
<keyword evidence="5 17" id="KW-0732">Signal</keyword>
<dbReference type="InterPro" id="IPR001828">
    <property type="entry name" value="ANF_lig-bd_rcpt"/>
</dbReference>
<dbReference type="OrthoDB" id="1890790at2759"/>
<dbReference type="PROSITE" id="PS00452">
    <property type="entry name" value="GUANYLATE_CYCLASE_1"/>
    <property type="match status" value="1"/>
</dbReference>